<dbReference type="InterPro" id="IPR017937">
    <property type="entry name" value="Thioredoxin_CS"/>
</dbReference>
<accession>A0A3B1CZ94</accession>
<dbReference type="PROSITE" id="PS51352">
    <property type="entry name" value="THIOREDOXIN_2"/>
    <property type="match status" value="1"/>
</dbReference>
<dbReference type="InterPro" id="IPR013766">
    <property type="entry name" value="Thioredoxin_domain"/>
</dbReference>
<dbReference type="InterPro" id="IPR050553">
    <property type="entry name" value="Thioredoxin_ResA/DsbE_sf"/>
</dbReference>
<gene>
    <name evidence="2" type="ORF">MNBD_UNCLBAC01-1198</name>
</gene>
<feature type="domain" description="Thioredoxin" evidence="1">
    <location>
        <begin position="33"/>
        <end position="168"/>
    </location>
</feature>
<dbReference type="InterPro" id="IPR036249">
    <property type="entry name" value="Thioredoxin-like_sf"/>
</dbReference>
<dbReference type="Gene3D" id="3.40.30.10">
    <property type="entry name" value="Glutaredoxin"/>
    <property type="match status" value="1"/>
</dbReference>
<dbReference type="PANTHER" id="PTHR42852:SF17">
    <property type="entry name" value="THIOREDOXIN-LIKE PROTEIN HI_1115"/>
    <property type="match status" value="1"/>
</dbReference>
<name>A0A3B1CZ94_9ZZZZ</name>
<sequence>MKNMVKVIIIMVLVGVSFTPSSAMGQFFFMDNEKVGKPAKDFTLKTLTGEEVNFTQYRDGKKAIIFFWATWCPHCRTQIKELNKTHKNFADKGIQLVLVDQGEKATTVAAYMKKNKINLTVLLDKDSSLAEPYGLIGLPTFIFVDEEGIVRDVTHGISEDYEKVFIKK</sequence>
<dbReference type="Pfam" id="PF00578">
    <property type="entry name" value="AhpC-TSA"/>
    <property type="match status" value="1"/>
</dbReference>
<dbReference type="CDD" id="cd02966">
    <property type="entry name" value="TlpA_like_family"/>
    <property type="match status" value="1"/>
</dbReference>
<dbReference type="PROSITE" id="PS00194">
    <property type="entry name" value="THIOREDOXIN_1"/>
    <property type="match status" value="1"/>
</dbReference>
<evidence type="ECO:0000259" key="1">
    <source>
        <dbReference type="PROSITE" id="PS51352"/>
    </source>
</evidence>
<dbReference type="PANTHER" id="PTHR42852">
    <property type="entry name" value="THIOL:DISULFIDE INTERCHANGE PROTEIN DSBE"/>
    <property type="match status" value="1"/>
</dbReference>
<dbReference type="EMBL" id="UOGJ01000034">
    <property type="protein sequence ID" value="VAX35169.1"/>
    <property type="molecule type" value="Genomic_DNA"/>
</dbReference>
<dbReference type="GO" id="GO:0016209">
    <property type="term" value="F:antioxidant activity"/>
    <property type="evidence" value="ECO:0007669"/>
    <property type="project" value="InterPro"/>
</dbReference>
<dbReference type="SUPFAM" id="SSF52833">
    <property type="entry name" value="Thioredoxin-like"/>
    <property type="match status" value="1"/>
</dbReference>
<reference evidence="2" key="1">
    <citation type="submission" date="2018-06" db="EMBL/GenBank/DDBJ databases">
        <authorList>
            <person name="Zhirakovskaya E."/>
        </authorList>
    </citation>
    <scope>NUCLEOTIDE SEQUENCE</scope>
</reference>
<dbReference type="GO" id="GO:0016491">
    <property type="term" value="F:oxidoreductase activity"/>
    <property type="evidence" value="ECO:0007669"/>
    <property type="project" value="InterPro"/>
</dbReference>
<protein>
    <recommendedName>
        <fullName evidence="1">Thioredoxin domain-containing protein</fullName>
    </recommendedName>
</protein>
<dbReference type="AlphaFoldDB" id="A0A3B1CZ94"/>
<proteinExistence type="predicted"/>
<evidence type="ECO:0000313" key="2">
    <source>
        <dbReference type="EMBL" id="VAX35169.1"/>
    </source>
</evidence>
<organism evidence="2">
    <name type="scientific">hydrothermal vent metagenome</name>
    <dbReference type="NCBI Taxonomy" id="652676"/>
    <lineage>
        <taxon>unclassified sequences</taxon>
        <taxon>metagenomes</taxon>
        <taxon>ecological metagenomes</taxon>
    </lineage>
</organism>
<dbReference type="InterPro" id="IPR000866">
    <property type="entry name" value="AhpC/TSA"/>
</dbReference>